<dbReference type="SUPFAM" id="SSF47616">
    <property type="entry name" value="GST C-terminal domain-like"/>
    <property type="match status" value="2"/>
</dbReference>
<dbReference type="SMR" id="B3M2N9"/>
<proteinExistence type="predicted"/>
<dbReference type="CDD" id="cd03177">
    <property type="entry name" value="GST_C_Delta_Epsilon"/>
    <property type="match status" value="2"/>
</dbReference>
<dbReference type="InterPro" id="IPR004046">
    <property type="entry name" value="GST_C"/>
</dbReference>
<sequence length="447" mass="50379">MPQLDLYNMPLGPTSRAIQMIAKAVGVKLNSKFINTMEGDQLKPEFVKINPQHTIPTLVDDGFVIWESRAIAVYLVEKYGKPDSSLYPNDPQKRALINQRLYFDMSTYDALSKYLYPLFRTGKLGDQETLDKFNTSMEFLNTFLEGQDFVAGKELTVADIVLLATVSATQVIAFDLAKFPNVERWYKNAPNVVPGWAENLKTLEEAKNTISLLRSVDPFGTHSKFFNMPQLDLYNMPMAPASRAIQMIAKAVGVELNSKFINTLEGDQLKPEFVKINPQHTIPTLVDDGFAIWESRAIAVYLVEKYGKPDSSLYPKDPQKRALINQRLYFDMGTVYDALGKYLFPLFRTGKLGDQEALDKFNTAIGFLNTFLEGQDFVAGKELTVADIVLLATVSTTQLIAFDLAKFPNVERWYKNAPKVVPGWAENLKSLEEAKKFFDEKVAALSK</sequence>
<dbReference type="eggNOG" id="KOG0867">
    <property type="taxonomic scope" value="Eukaryota"/>
</dbReference>
<comment type="subunit">
    <text evidence="1">Homodimer.</text>
</comment>
<dbReference type="AlphaFoldDB" id="B3M2N9"/>
<dbReference type="InterPro" id="IPR010987">
    <property type="entry name" value="Glutathione-S-Trfase_C-like"/>
</dbReference>
<dbReference type="Gene3D" id="3.40.30.10">
    <property type="entry name" value="Glutaredoxin"/>
    <property type="match status" value="2"/>
</dbReference>
<dbReference type="InterPro" id="IPR036249">
    <property type="entry name" value="Thioredoxin-like_sf"/>
</dbReference>
<dbReference type="PROSITE" id="PS50405">
    <property type="entry name" value="GST_CTER"/>
    <property type="match status" value="2"/>
</dbReference>
<feature type="domain" description="GST N-terminal" evidence="2">
    <location>
        <begin position="229"/>
        <end position="310"/>
    </location>
</feature>
<dbReference type="GO" id="GO:0006749">
    <property type="term" value="P:glutathione metabolic process"/>
    <property type="evidence" value="ECO:0007669"/>
    <property type="project" value="TreeGrafter"/>
</dbReference>
<feature type="domain" description="GST C-terminal" evidence="3">
    <location>
        <begin position="90"/>
        <end position="219"/>
    </location>
</feature>
<dbReference type="InParanoid" id="B3M2N9"/>
<dbReference type="Pfam" id="PF02798">
    <property type="entry name" value="GST_N"/>
    <property type="match status" value="2"/>
</dbReference>
<feature type="domain" description="GST C-terminal" evidence="3">
    <location>
        <begin position="317"/>
        <end position="437"/>
    </location>
</feature>
<dbReference type="InterPro" id="IPR040079">
    <property type="entry name" value="Glutathione_S-Trfase"/>
</dbReference>
<dbReference type="PROSITE" id="PS50404">
    <property type="entry name" value="GST_NTER"/>
    <property type="match status" value="2"/>
</dbReference>
<name>B3M2N9_DROAN</name>
<evidence type="ECO:0000313" key="5">
    <source>
        <dbReference type="Proteomes" id="UP000007801"/>
    </source>
</evidence>
<gene>
    <name evidence="4" type="primary">Dana\GF17945</name>
    <name evidence="4" type="synonym">dana_GLEANR_19207</name>
    <name evidence="4" type="ORF">GF17945</name>
</gene>
<protein>
    <recommendedName>
        <fullName evidence="6">Glutathione transferase</fullName>
    </recommendedName>
</protein>
<dbReference type="SFLD" id="SFLDG00358">
    <property type="entry name" value="Main_(cytGST)"/>
    <property type="match status" value="2"/>
</dbReference>
<dbReference type="OrthoDB" id="2309723at2759"/>
<evidence type="ECO:0000259" key="2">
    <source>
        <dbReference type="PROSITE" id="PS50404"/>
    </source>
</evidence>
<dbReference type="PANTHER" id="PTHR43969">
    <property type="entry name" value="GLUTATHIONE S TRANSFERASE D10, ISOFORM A-RELATED"/>
    <property type="match status" value="1"/>
</dbReference>
<evidence type="ECO:0000313" key="4">
    <source>
        <dbReference type="EMBL" id="EDV42360.2"/>
    </source>
</evidence>
<dbReference type="SUPFAM" id="SSF52833">
    <property type="entry name" value="Thioredoxin-like"/>
    <property type="match status" value="2"/>
</dbReference>
<accession>B3M2N9</accession>
<dbReference type="InterPro" id="IPR004045">
    <property type="entry name" value="Glutathione_S-Trfase_N"/>
</dbReference>
<dbReference type="CDD" id="cd03045">
    <property type="entry name" value="GST_N_Delta_Epsilon"/>
    <property type="match status" value="2"/>
</dbReference>
<dbReference type="Gene3D" id="1.20.1050.10">
    <property type="match status" value="2"/>
</dbReference>
<dbReference type="EMBL" id="CH902617">
    <property type="protein sequence ID" value="EDV42360.2"/>
    <property type="molecule type" value="Genomic_DNA"/>
</dbReference>
<feature type="domain" description="GST N-terminal" evidence="2">
    <location>
        <begin position="2"/>
        <end position="83"/>
    </location>
</feature>
<dbReference type="Proteomes" id="UP000007801">
    <property type="component" value="Unassembled WGS sequence"/>
</dbReference>
<reference evidence="4 5" key="1">
    <citation type="journal article" date="2007" name="Nature">
        <title>Evolution of genes and genomes on the Drosophila phylogeny.</title>
        <authorList>
            <consortium name="Drosophila 12 Genomes Consortium"/>
            <person name="Clark A.G."/>
            <person name="Eisen M.B."/>
            <person name="Smith D.R."/>
            <person name="Bergman C.M."/>
            <person name="Oliver B."/>
            <person name="Markow T.A."/>
            <person name="Kaufman T.C."/>
            <person name="Kellis M."/>
            <person name="Gelbart W."/>
            <person name="Iyer V.N."/>
            <person name="Pollard D.A."/>
            <person name="Sackton T.B."/>
            <person name="Larracuente A.M."/>
            <person name="Singh N.D."/>
            <person name="Abad J.P."/>
            <person name="Abt D.N."/>
            <person name="Adryan B."/>
            <person name="Aguade M."/>
            <person name="Akashi H."/>
            <person name="Anderson W.W."/>
            <person name="Aquadro C.F."/>
            <person name="Ardell D.H."/>
            <person name="Arguello R."/>
            <person name="Artieri C.G."/>
            <person name="Barbash D.A."/>
            <person name="Barker D."/>
            <person name="Barsanti P."/>
            <person name="Batterham P."/>
            <person name="Batzoglou S."/>
            <person name="Begun D."/>
            <person name="Bhutkar A."/>
            <person name="Blanco E."/>
            <person name="Bosak S.A."/>
            <person name="Bradley R.K."/>
            <person name="Brand A.D."/>
            <person name="Brent M.R."/>
            <person name="Brooks A.N."/>
            <person name="Brown R.H."/>
            <person name="Butlin R.K."/>
            <person name="Caggese C."/>
            <person name="Calvi B.R."/>
            <person name="Bernardo de Carvalho A."/>
            <person name="Caspi A."/>
            <person name="Castrezana S."/>
            <person name="Celniker S.E."/>
            <person name="Chang J.L."/>
            <person name="Chapple C."/>
            <person name="Chatterji S."/>
            <person name="Chinwalla A."/>
            <person name="Civetta A."/>
            <person name="Clifton S.W."/>
            <person name="Comeron J.M."/>
            <person name="Costello J.C."/>
            <person name="Coyne J.A."/>
            <person name="Daub J."/>
            <person name="David R.G."/>
            <person name="Delcher A.L."/>
            <person name="Delehaunty K."/>
            <person name="Do C.B."/>
            <person name="Ebling H."/>
            <person name="Edwards K."/>
            <person name="Eickbush T."/>
            <person name="Evans J.D."/>
            <person name="Filipski A."/>
            <person name="Findeiss S."/>
            <person name="Freyhult E."/>
            <person name="Fulton L."/>
            <person name="Fulton R."/>
            <person name="Garcia A.C."/>
            <person name="Gardiner A."/>
            <person name="Garfield D.A."/>
            <person name="Garvin B.E."/>
            <person name="Gibson G."/>
            <person name="Gilbert D."/>
            <person name="Gnerre S."/>
            <person name="Godfrey J."/>
            <person name="Good R."/>
            <person name="Gotea V."/>
            <person name="Gravely B."/>
            <person name="Greenberg A.J."/>
            <person name="Griffiths-Jones S."/>
            <person name="Gross S."/>
            <person name="Guigo R."/>
            <person name="Gustafson E.A."/>
            <person name="Haerty W."/>
            <person name="Hahn M.W."/>
            <person name="Halligan D.L."/>
            <person name="Halpern A.L."/>
            <person name="Halter G.M."/>
            <person name="Han M.V."/>
            <person name="Heger A."/>
            <person name="Hillier L."/>
            <person name="Hinrichs A.S."/>
            <person name="Holmes I."/>
            <person name="Hoskins R.A."/>
            <person name="Hubisz M.J."/>
            <person name="Hultmark D."/>
            <person name="Huntley M.A."/>
            <person name="Jaffe D.B."/>
            <person name="Jagadeeshan S."/>
            <person name="Jeck W.R."/>
            <person name="Johnson J."/>
            <person name="Jones C.D."/>
            <person name="Jordan W.C."/>
            <person name="Karpen G.H."/>
            <person name="Kataoka E."/>
            <person name="Keightley P.D."/>
            <person name="Kheradpour P."/>
            <person name="Kirkness E.F."/>
            <person name="Koerich L.B."/>
            <person name="Kristiansen K."/>
            <person name="Kudrna D."/>
            <person name="Kulathinal R.J."/>
            <person name="Kumar S."/>
            <person name="Kwok R."/>
            <person name="Lander E."/>
            <person name="Langley C.H."/>
            <person name="Lapoint R."/>
            <person name="Lazzaro B.P."/>
            <person name="Lee S.J."/>
            <person name="Levesque L."/>
            <person name="Li R."/>
            <person name="Lin C.F."/>
            <person name="Lin M.F."/>
            <person name="Lindblad-Toh K."/>
            <person name="Llopart A."/>
            <person name="Long M."/>
            <person name="Low L."/>
            <person name="Lozovsky E."/>
            <person name="Lu J."/>
            <person name="Luo M."/>
            <person name="Machado C.A."/>
            <person name="Makalowski W."/>
            <person name="Marzo M."/>
            <person name="Matsuda M."/>
            <person name="Matzkin L."/>
            <person name="McAllister B."/>
            <person name="McBride C.S."/>
            <person name="McKernan B."/>
            <person name="McKernan K."/>
            <person name="Mendez-Lago M."/>
            <person name="Minx P."/>
            <person name="Mollenhauer M.U."/>
            <person name="Montooth K."/>
            <person name="Mount S.M."/>
            <person name="Mu X."/>
            <person name="Myers E."/>
            <person name="Negre B."/>
            <person name="Newfeld S."/>
            <person name="Nielsen R."/>
            <person name="Noor M.A."/>
            <person name="O'Grady P."/>
            <person name="Pachter L."/>
            <person name="Papaceit M."/>
            <person name="Parisi M.J."/>
            <person name="Parisi M."/>
            <person name="Parts L."/>
            <person name="Pedersen J.S."/>
            <person name="Pesole G."/>
            <person name="Phillippy A.M."/>
            <person name="Ponting C.P."/>
            <person name="Pop M."/>
            <person name="Porcelli D."/>
            <person name="Powell J.R."/>
            <person name="Prohaska S."/>
            <person name="Pruitt K."/>
            <person name="Puig M."/>
            <person name="Quesneville H."/>
            <person name="Ram K.R."/>
            <person name="Rand D."/>
            <person name="Rasmussen M.D."/>
            <person name="Reed L.K."/>
            <person name="Reenan R."/>
            <person name="Reily A."/>
            <person name="Remington K.A."/>
            <person name="Rieger T.T."/>
            <person name="Ritchie M.G."/>
            <person name="Robin C."/>
            <person name="Rogers Y.H."/>
            <person name="Rohde C."/>
            <person name="Rozas J."/>
            <person name="Rubenfield M.J."/>
            <person name="Ruiz A."/>
            <person name="Russo S."/>
            <person name="Salzberg S.L."/>
            <person name="Sanchez-Gracia A."/>
            <person name="Saranga D.J."/>
            <person name="Sato H."/>
            <person name="Schaeffer S.W."/>
            <person name="Schatz M.C."/>
            <person name="Schlenke T."/>
            <person name="Schwartz R."/>
            <person name="Segarra C."/>
            <person name="Singh R.S."/>
            <person name="Sirot L."/>
            <person name="Sirota M."/>
            <person name="Sisneros N.B."/>
            <person name="Smith C.D."/>
            <person name="Smith T.F."/>
            <person name="Spieth J."/>
            <person name="Stage D.E."/>
            <person name="Stark A."/>
            <person name="Stephan W."/>
            <person name="Strausberg R.L."/>
            <person name="Strempel S."/>
            <person name="Sturgill D."/>
            <person name="Sutton G."/>
            <person name="Sutton G.G."/>
            <person name="Tao W."/>
            <person name="Teichmann S."/>
            <person name="Tobari Y.N."/>
            <person name="Tomimura Y."/>
            <person name="Tsolas J.M."/>
            <person name="Valente V.L."/>
            <person name="Venter E."/>
            <person name="Venter J.C."/>
            <person name="Vicario S."/>
            <person name="Vieira F.G."/>
            <person name="Vilella A.J."/>
            <person name="Villasante A."/>
            <person name="Walenz B."/>
            <person name="Wang J."/>
            <person name="Wasserman M."/>
            <person name="Watts T."/>
            <person name="Wilson D."/>
            <person name="Wilson R.K."/>
            <person name="Wing R.A."/>
            <person name="Wolfner M.F."/>
            <person name="Wong A."/>
            <person name="Wong G.K."/>
            <person name="Wu C.I."/>
            <person name="Wu G."/>
            <person name="Yamamoto D."/>
            <person name="Yang H.P."/>
            <person name="Yang S.P."/>
            <person name="Yorke J.A."/>
            <person name="Yoshida K."/>
            <person name="Zdobnov E."/>
            <person name="Zhang P."/>
            <person name="Zhang Y."/>
            <person name="Zimin A.V."/>
            <person name="Baldwin J."/>
            <person name="Abdouelleil A."/>
            <person name="Abdulkadir J."/>
            <person name="Abebe A."/>
            <person name="Abera B."/>
            <person name="Abreu J."/>
            <person name="Acer S.C."/>
            <person name="Aftuck L."/>
            <person name="Alexander A."/>
            <person name="An P."/>
            <person name="Anderson E."/>
            <person name="Anderson S."/>
            <person name="Arachi H."/>
            <person name="Azer M."/>
            <person name="Bachantsang P."/>
            <person name="Barry A."/>
            <person name="Bayul T."/>
            <person name="Berlin A."/>
            <person name="Bessette D."/>
            <person name="Bloom T."/>
            <person name="Blye J."/>
            <person name="Boguslavskiy L."/>
            <person name="Bonnet C."/>
            <person name="Boukhgalter B."/>
            <person name="Bourzgui I."/>
            <person name="Brown A."/>
            <person name="Cahill P."/>
            <person name="Channer S."/>
            <person name="Cheshatsang Y."/>
            <person name="Chuda L."/>
            <person name="Citroen M."/>
            <person name="Collymore A."/>
            <person name="Cooke P."/>
            <person name="Costello M."/>
            <person name="D'Aco K."/>
            <person name="Daza R."/>
            <person name="De Haan G."/>
            <person name="DeGray S."/>
            <person name="DeMaso C."/>
            <person name="Dhargay N."/>
            <person name="Dooley K."/>
            <person name="Dooley E."/>
            <person name="Doricent M."/>
            <person name="Dorje P."/>
            <person name="Dorjee K."/>
            <person name="Dupes A."/>
            <person name="Elong R."/>
            <person name="Falk J."/>
            <person name="Farina A."/>
            <person name="Faro S."/>
            <person name="Ferguson D."/>
            <person name="Fisher S."/>
            <person name="Foley C.D."/>
            <person name="Franke A."/>
            <person name="Friedrich D."/>
            <person name="Gadbois L."/>
            <person name="Gearin G."/>
            <person name="Gearin C.R."/>
            <person name="Giannoukos G."/>
            <person name="Goode T."/>
            <person name="Graham J."/>
            <person name="Grandbois E."/>
            <person name="Grewal S."/>
            <person name="Gyaltsen K."/>
            <person name="Hafez N."/>
            <person name="Hagos B."/>
            <person name="Hall J."/>
            <person name="Henson C."/>
            <person name="Hollinger A."/>
            <person name="Honan T."/>
            <person name="Huard M.D."/>
            <person name="Hughes L."/>
            <person name="Hurhula B."/>
            <person name="Husby M.E."/>
            <person name="Kamat A."/>
            <person name="Kanga B."/>
            <person name="Kashin S."/>
            <person name="Khazanovich D."/>
            <person name="Kisner P."/>
            <person name="Lance K."/>
            <person name="Lara M."/>
            <person name="Lee W."/>
            <person name="Lennon N."/>
            <person name="Letendre F."/>
            <person name="LeVine R."/>
            <person name="Lipovsky A."/>
            <person name="Liu X."/>
            <person name="Liu J."/>
            <person name="Liu S."/>
            <person name="Lokyitsang T."/>
            <person name="Lokyitsang Y."/>
            <person name="Lubonja R."/>
            <person name="Lui A."/>
            <person name="MacDonald P."/>
            <person name="Magnisalis V."/>
            <person name="Maru K."/>
            <person name="Matthews C."/>
            <person name="McCusker W."/>
            <person name="McDonough S."/>
            <person name="Mehta T."/>
            <person name="Meldrim J."/>
            <person name="Meneus L."/>
            <person name="Mihai O."/>
            <person name="Mihalev A."/>
            <person name="Mihova T."/>
            <person name="Mittelman R."/>
            <person name="Mlenga V."/>
            <person name="Montmayeur A."/>
            <person name="Mulrain L."/>
            <person name="Navidi A."/>
            <person name="Naylor J."/>
            <person name="Negash T."/>
            <person name="Nguyen T."/>
            <person name="Nguyen N."/>
            <person name="Nicol R."/>
            <person name="Norbu C."/>
            <person name="Norbu N."/>
            <person name="Novod N."/>
            <person name="O'Neill B."/>
            <person name="Osman S."/>
            <person name="Markiewicz E."/>
            <person name="Oyono O.L."/>
            <person name="Patti C."/>
            <person name="Phunkhang P."/>
            <person name="Pierre F."/>
            <person name="Priest M."/>
            <person name="Raghuraman S."/>
            <person name="Rege F."/>
            <person name="Reyes R."/>
            <person name="Rise C."/>
            <person name="Rogov P."/>
            <person name="Ross K."/>
            <person name="Ryan E."/>
            <person name="Settipalli S."/>
            <person name="Shea T."/>
            <person name="Sherpa N."/>
            <person name="Shi L."/>
            <person name="Shih D."/>
            <person name="Sparrow T."/>
            <person name="Spaulding J."/>
            <person name="Stalker J."/>
            <person name="Stange-Thomann N."/>
            <person name="Stavropoulos S."/>
            <person name="Stone C."/>
            <person name="Strader C."/>
            <person name="Tesfaye S."/>
            <person name="Thomson T."/>
            <person name="Thoulutsang Y."/>
            <person name="Thoulutsang D."/>
            <person name="Topham K."/>
            <person name="Topping I."/>
            <person name="Tsamla T."/>
            <person name="Vassiliev H."/>
            <person name="Vo A."/>
            <person name="Wangchuk T."/>
            <person name="Wangdi T."/>
            <person name="Weiand M."/>
            <person name="Wilkinson J."/>
            <person name="Wilson A."/>
            <person name="Yadav S."/>
            <person name="Young G."/>
            <person name="Yu Q."/>
            <person name="Zembek L."/>
            <person name="Zhong D."/>
            <person name="Zimmer A."/>
            <person name="Zwirko Z."/>
            <person name="Jaffe D.B."/>
            <person name="Alvarez P."/>
            <person name="Brockman W."/>
            <person name="Butler J."/>
            <person name="Chin C."/>
            <person name="Gnerre S."/>
            <person name="Grabherr M."/>
            <person name="Kleber M."/>
            <person name="Mauceli E."/>
            <person name="MacCallum I."/>
        </authorList>
    </citation>
    <scope>NUCLEOTIDE SEQUENCE [LARGE SCALE GENOMIC DNA]</scope>
    <source>
        <strain evidence="5">Tucson 14024-0371.13</strain>
    </source>
</reference>
<dbReference type="PANTHER" id="PTHR43969:SF9">
    <property type="entry name" value="GLUTATHIONE S TRANSFERASE D10, ISOFORM A-RELATED"/>
    <property type="match status" value="1"/>
</dbReference>
<dbReference type="GO" id="GO:0004364">
    <property type="term" value="F:glutathione transferase activity"/>
    <property type="evidence" value="ECO:0007669"/>
    <property type="project" value="TreeGrafter"/>
</dbReference>
<organism evidence="4 5">
    <name type="scientific">Drosophila ananassae</name>
    <name type="common">Fruit fly</name>
    <dbReference type="NCBI Taxonomy" id="7217"/>
    <lineage>
        <taxon>Eukaryota</taxon>
        <taxon>Metazoa</taxon>
        <taxon>Ecdysozoa</taxon>
        <taxon>Arthropoda</taxon>
        <taxon>Hexapoda</taxon>
        <taxon>Insecta</taxon>
        <taxon>Pterygota</taxon>
        <taxon>Neoptera</taxon>
        <taxon>Endopterygota</taxon>
        <taxon>Diptera</taxon>
        <taxon>Brachycera</taxon>
        <taxon>Muscomorpha</taxon>
        <taxon>Ephydroidea</taxon>
        <taxon>Drosophilidae</taxon>
        <taxon>Drosophila</taxon>
        <taxon>Sophophora</taxon>
    </lineage>
</organism>
<evidence type="ECO:0000259" key="3">
    <source>
        <dbReference type="PROSITE" id="PS50405"/>
    </source>
</evidence>
<dbReference type="InterPro" id="IPR036282">
    <property type="entry name" value="Glutathione-S-Trfase_C_sf"/>
</dbReference>
<dbReference type="FunFam" id="3.40.30.10:FF:000034">
    <property type="entry name" value="glutathione S-transferase 1"/>
    <property type="match status" value="2"/>
</dbReference>
<evidence type="ECO:0008006" key="6">
    <source>
        <dbReference type="Google" id="ProtNLM"/>
    </source>
</evidence>
<dbReference type="HOGENOM" id="CLU_011226_2_1_1"/>
<dbReference type="FunFam" id="1.20.1050.10:FF:000007">
    <property type="entry name" value="Glutathione S-transferase 1-1"/>
    <property type="match status" value="2"/>
</dbReference>
<keyword evidence="5" id="KW-1185">Reference proteome</keyword>
<dbReference type="SFLD" id="SFLDS00019">
    <property type="entry name" value="Glutathione_Transferase_(cytos"/>
    <property type="match status" value="2"/>
</dbReference>
<evidence type="ECO:0000256" key="1">
    <source>
        <dbReference type="ARBA" id="ARBA00011738"/>
    </source>
</evidence>
<dbReference type="STRING" id="7217.B3M2N9"/>
<dbReference type="Pfam" id="PF00043">
    <property type="entry name" value="GST_C"/>
    <property type="match status" value="2"/>
</dbReference>